<evidence type="ECO:0000313" key="10">
    <source>
        <dbReference type="EMBL" id="PTQ10943.1"/>
    </source>
</evidence>
<keyword evidence="4" id="KW-0201">Cytochrome c-type biogenesis</keyword>
<evidence type="ECO:0000256" key="1">
    <source>
        <dbReference type="ARBA" id="ARBA00004651"/>
    </source>
</evidence>
<evidence type="ECO:0000256" key="7">
    <source>
        <dbReference type="SAM" id="Phobius"/>
    </source>
</evidence>
<keyword evidence="11" id="KW-1185">Reference proteome</keyword>
<feature type="transmembrane region" description="Helical" evidence="7">
    <location>
        <begin position="382"/>
        <end position="401"/>
    </location>
</feature>
<proteinExistence type="predicted"/>
<dbReference type="InterPro" id="IPR036249">
    <property type="entry name" value="Thioredoxin-like_sf"/>
</dbReference>
<dbReference type="Pfam" id="PF02683">
    <property type="entry name" value="DsbD_TM"/>
    <property type="match status" value="1"/>
</dbReference>
<accession>A0A2T5FXT2</accession>
<dbReference type="PROSITE" id="PS51352">
    <property type="entry name" value="THIOREDOXIN_2"/>
    <property type="match status" value="1"/>
</dbReference>
<feature type="transmembrane region" description="Helical" evidence="7">
    <location>
        <begin position="343"/>
        <end position="362"/>
    </location>
</feature>
<comment type="subcellular location">
    <subcellularLocation>
        <location evidence="1">Cell membrane</location>
        <topology evidence="1">Multi-pass membrane protein</topology>
    </subcellularLocation>
</comment>
<sequence>MNGLGFRLMTLWLALAALLAPMVARAQAEPHLKSRLVAESSAPKAGTTITLALLMRPDPTWHGYWKNPGDSGVETNIEWTAPPGVTIGPIQYPVPQTLLISGLMNYVYEGPYTQLMELTLPAGLAPGTKLPIRGKADWLVCTSEICVPETAELAIDLVVGDGAVDAATRAEFDRYRAALPKPLGSEAKFAVAGSSFRLGVPLPAAAAVSQAYFFPLTDGVIDYAAPQTVTRDGDLLVIETKAREGEAAPAKIEGLLKLGEHNGLMLTAVSGTVPAGGTPLAKAGEAAGAGEEGDAATLLLALGGAILGGLLLNIMPCVFPILSLKALSLARSGESEASARKEALAYTAGVVLVCAALGAILLVLRAGGNVAGWAFQLQDPRVILFLLLLVAAIGLNLAGLFELPVISGGDSLASSGGMGGAFWTGALAAFVATPCTGPFMGAALGAALVLPPAGAMAVFAGLGLGLALPFLALGFVPALRRKLPRPGAWMDKLRRILAVPMFATALGLAWILGRQAGVDGMTLGLGAALLIGLALWWVGRRQARGAGAAWWPLVPAAAAAIALLVVVPREPAIASAKTESALSAEPFSEARLAALRSEGRPIFVYFTADWCLTCKVNEKAAIERAEVADAFKARKVAVLVGDWTRGDATIGRFLATHGRSGVPLYLFYPAGGGEPTVLPQVLTPGTLTALGA</sequence>
<evidence type="ECO:0000259" key="9">
    <source>
        <dbReference type="PROSITE" id="PS51352"/>
    </source>
</evidence>
<dbReference type="PANTHER" id="PTHR32234">
    <property type="entry name" value="THIOL:DISULFIDE INTERCHANGE PROTEIN DSBD"/>
    <property type="match status" value="1"/>
</dbReference>
<dbReference type="InterPro" id="IPR003834">
    <property type="entry name" value="Cyt_c_assmbl_TM_dom"/>
</dbReference>
<dbReference type="Pfam" id="PF11412">
    <property type="entry name" value="DsbD_N"/>
    <property type="match status" value="1"/>
</dbReference>
<dbReference type="GO" id="GO:0017004">
    <property type="term" value="P:cytochrome complex assembly"/>
    <property type="evidence" value="ECO:0007669"/>
    <property type="project" value="UniProtKB-KW"/>
</dbReference>
<dbReference type="OrthoDB" id="9811036at2"/>
<evidence type="ECO:0000256" key="4">
    <source>
        <dbReference type="ARBA" id="ARBA00022748"/>
    </source>
</evidence>
<dbReference type="GO" id="GO:0045454">
    <property type="term" value="P:cell redox homeostasis"/>
    <property type="evidence" value="ECO:0007669"/>
    <property type="project" value="TreeGrafter"/>
</dbReference>
<dbReference type="InterPro" id="IPR013766">
    <property type="entry name" value="Thioredoxin_domain"/>
</dbReference>
<keyword evidence="3 7" id="KW-0812">Transmembrane</keyword>
<protein>
    <submittedName>
        <fullName evidence="10">Thiol:disulfide interchange protein</fullName>
    </submittedName>
</protein>
<dbReference type="CDD" id="cd02953">
    <property type="entry name" value="DsbDgamma"/>
    <property type="match status" value="1"/>
</dbReference>
<keyword evidence="5 7" id="KW-1133">Transmembrane helix</keyword>
<feature type="chain" id="PRO_5015499305" evidence="8">
    <location>
        <begin position="29"/>
        <end position="692"/>
    </location>
</feature>
<feature type="transmembrane region" description="Helical" evidence="7">
    <location>
        <begin position="456"/>
        <end position="476"/>
    </location>
</feature>
<evidence type="ECO:0000313" key="11">
    <source>
        <dbReference type="Proteomes" id="UP000244162"/>
    </source>
</evidence>
<evidence type="ECO:0000256" key="2">
    <source>
        <dbReference type="ARBA" id="ARBA00022475"/>
    </source>
</evidence>
<keyword evidence="8" id="KW-0732">Signal</keyword>
<gene>
    <name evidence="10" type="ORF">CLG96_11235</name>
</gene>
<dbReference type="EMBL" id="NWBU01000009">
    <property type="protein sequence ID" value="PTQ10943.1"/>
    <property type="molecule type" value="Genomic_DNA"/>
</dbReference>
<dbReference type="InterPro" id="IPR035671">
    <property type="entry name" value="DsbD_gamma"/>
</dbReference>
<feature type="domain" description="Thioredoxin" evidence="9">
    <location>
        <begin position="568"/>
        <end position="692"/>
    </location>
</feature>
<feature type="transmembrane region" description="Helical" evidence="7">
    <location>
        <begin position="422"/>
        <end position="450"/>
    </location>
</feature>
<dbReference type="SUPFAM" id="SSF52833">
    <property type="entry name" value="Thioredoxin-like"/>
    <property type="match status" value="1"/>
</dbReference>
<feature type="signal peptide" evidence="8">
    <location>
        <begin position="1"/>
        <end position="28"/>
    </location>
</feature>
<evidence type="ECO:0000256" key="3">
    <source>
        <dbReference type="ARBA" id="ARBA00022692"/>
    </source>
</evidence>
<feature type="transmembrane region" description="Helical" evidence="7">
    <location>
        <begin position="496"/>
        <end position="512"/>
    </location>
</feature>
<dbReference type="Gene3D" id="3.40.30.10">
    <property type="entry name" value="Glutaredoxin"/>
    <property type="match status" value="1"/>
</dbReference>
<dbReference type="GO" id="GO:0015035">
    <property type="term" value="F:protein-disulfide reductase activity"/>
    <property type="evidence" value="ECO:0007669"/>
    <property type="project" value="TreeGrafter"/>
</dbReference>
<evidence type="ECO:0000256" key="5">
    <source>
        <dbReference type="ARBA" id="ARBA00022989"/>
    </source>
</evidence>
<feature type="transmembrane region" description="Helical" evidence="7">
    <location>
        <begin position="298"/>
        <end position="322"/>
    </location>
</feature>
<dbReference type="AlphaFoldDB" id="A0A2T5FXT2"/>
<organism evidence="10 11">
    <name type="scientific">Sphingomonas oleivorans</name>
    <dbReference type="NCBI Taxonomy" id="1735121"/>
    <lineage>
        <taxon>Bacteria</taxon>
        <taxon>Pseudomonadati</taxon>
        <taxon>Pseudomonadota</taxon>
        <taxon>Alphaproteobacteria</taxon>
        <taxon>Sphingomonadales</taxon>
        <taxon>Sphingomonadaceae</taxon>
        <taxon>Sphingomonas</taxon>
    </lineage>
</organism>
<dbReference type="Pfam" id="PF13899">
    <property type="entry name" value="Thioredoxin_7"/>
    <property type="match status" value="1"/>
</dbReference>
<dbReference type="Proteomes" id="UP000244162">
    <property type="component" value="Unassembled WGS sequence"/>
</dbReference>
<feature type="transmembrane region" description="Helical" evidence="7">
    <location>
        <begin position="518"/>
        <end position="538"/>
    </location>
</feature>
<evidence type="ECO:0000256" key="8">
    <source>
        <dbReference type="SAM" id="SignalP"/>
    </source>
</evidence>
<dbReference type="GO" id="GO:0005886">
    <property type="term" value="C:plasma membrane"/>
    <property type="evidence" value="ECO:0007669"/>
    <property type="project" value="UniProtKB-SubCell"/>
</dbReference>
<dbReference type="InterPro" id="IPR028250">
    <property type="entry name" value="DsbDN"/>
</dbReference>
<evidence type="ECO:0000256" key="6">
    <source>
        <dbReference type="ARBA" id="ARBA00023136"/>
    </source>
</evidence>
<dbReference type="RefSeq" id="WP_107968013.1">
    <property type="nucleotide sequence ID" value="NZ_NWBU01000009.1"/>
</dbReference>
<keyword evidence="6 7" id="KW-0472">Membrane</keyword>
<keyword evidence="2" id="KW-1003">Cell membrane</keyword>
<dbReference type="PANTHER" id="PTHR32234:SF3">
    <property type="entry name" value="SUPPRESSION OF COPPER SENSITIVITY PROTEIN"/>
    <property type="match status" value="1"/>
</dbReference>
<comment type="caution">
    <text evidence="10">The sequence shown here is derived from an EMBL/GenBank/DDBJ whole genome shotgun (WGS) entry which is preliminary data.</text>
</comment>
<reference evidence="10 11" key="1">
    <citation type="submission" date="2017-09" db="EMBL/GenBank/DDBJ databases">
        <title>Sphingomonas panjinensis sp.nov., isolated from oil-contaminated soil.</title>
        <authorList>
            <person name="Wang L."/>
            <person name="Chen L."/>
        </authorList>
    </citation>
    <scope>NUCLEOTIDE SEQUENCE [LARGE SCALE GENOMIC DNA]</scope>
    <source>
        <strain evidence="10 11">FW-11</strain>
    </source>
</reference>
<feature type="transmembrane region" description="Helical" evidence="7">
    <location>
        <begin position="550"/>
        <end position="567"/>
    </location>
</feature>
<name>A0A2T5FXT2_9SPHN</name>